<dbReference type="PANTHER" id="PTHR47053:SF1">
    <property type="entry name" value="MUREIN DD-ENDOPEPTIDASE MEPH-RELATED"/>
    <property type="match status" value="1"/>
</dbReference>
<keyword evidence="3" id="KW-0378">Hydrolase</keyword>
<dbReference type="InterPro" id="IPR051202">
    <property type="entry name" value="Peptidase_C40"/>
</dbReference>
<dbReference type="AlphaFoldDB" id="A0A150JDN8"/>
<dbReference type="InterPro" id="IPR038765">
    <property type="entry name" value="Papain-like_cys_pep_sf"/>
</dbReference>
<evidence type="ECO:0000313" key="5">
    <source>
        <dbReference type="EMBL" id="KYC55817.1"/>
    </source>
</evidence>
<protein>
    <submittedName>
        <fullName evidence="5">NlpC/P60 family protein</fullName>
    </submittedName>
</protein>
<evidence type="ECO:0000256" key="4">
    <source>
        <dbReference type="ARBA" id="ARBA00022807"/>
    </source>
</evidence>
<dbReference type="Gene3D" id="3.90.1720.10">
    <property type="entry name" value="endopeptidase domain like (from Nostoc punctiforme)"/>
    <property type="match status" value="1"/>
</dbReference>
<evidence type="ECO:0000256" key="1">
    <source>
        <dbReference type="ARBA" id="ARBA00007074"/>
    </source>
</evidence>
<accession>A0A150JF08</accession>
<proteinExistence type="inferred from homology"/>
<evidence type="ECO:0000256" key="3">
    <source>
        <dbReference type="ARBA" id="ARBA00022801"/>
    </source>
</evidence>
<keyword evidence="2" id="KW-0645">Protease</keyword>
<dbReference type="InterPro" id="IPR000064">
    <property type="entry name" value="NLP_P60_dom"/>
</dbReference>
<dbReference type="GO" id="GO:0006508">
    <property type="term" value="P:proteolysis"/>
    <property type="evidence" value="ECO:0007669"/>
    <property type="project" value="UniProtKB-KW"/>
</dbReference>
<dbReference type="EMBL" id="LNJE01000032">
    <property type="protein sequence ID" value="KYC55817.1"/>
    <property type="molecule type" value="Genomic_DNA"/>
</dbReference>
<accession>A0A150JDN8</accession>
<comment type="similarity">
    <text evidence="1">Belongs to the peptidase C40 family.</text>
</comment>
<dbReference type="Pfam" id="PF00877">
    <property type="entry name" value="NLPC_P60"/>
    <property type="match status" value="1"/>
</dbReference>
<dbReference type="PANTHER" id="PTHR47053">
    <property type="entry name" value="MUREIN DD-ENDOPEPTIDASE MEPH-RELATED"/>
    <property type="match status" value="1"/>
</dbReference>
<organism evidence="5">
    <name type="scientific">Candidatus Methanofastidiosum methylothiophilum</name>
    <dbReference type="NCBI Taxonomy" id="1705564"/>
    <lineage>
        <taxon>Archaea</taxon>
        <taxon>Methanobacteriati</taxon>
        <taxon>Methanobacteriota</taxon>
        <taxon>Stenosarchaea group</taxon>
        <taxon>Candidatus Methanofastidiosia</taxon>
        <taxon>Candidatus Methanofastidiosales</taxon>
        <taxon>Candidatus Methanofastidiosaceae</taxon>
        <taxon>Candidatus Methanofastidiosum</taxon>
    </lineage>
</organism>
<sequence length="107" mass="12150">MSSEEKECFFQILPSLIGVPYKLGGNSTNGIDCSGLIIYLYNQLGYEWFLYGDVLKKDVSAQVLLDYNSVQTTFEKLKKGDFIFFDPDNNGSIDHVVIFDYIKDGEI</sequence>
<name>A0A150JDN8_9EURY</name>
<dbReference type="PROSITE" id="PS51935">
    <property type="entry name" value="NLPC_P60"/>
    <property type="match status" value="1"/>
</dbReference>
<dbReference type="SUPFAM" id="SSF54001">
    <property type="entry name" value="Cysteine proteinases"/>
    <property type="match status" value="1"/>
</dbReference>
<keyword evidence="4" id="KW-0788">Thiol protease</keyword>
<reference evidence="5" key="1">
    <citation type="journal article" date="2016" name="ISME J.">
        <title>Chasing the elusive Euryarchaeota class WSA2: genomes reveal a uniquely fastidious methyl-reducing methanogen.</title>
        <authorList>
            <person name="Nobu M.K."/>
            <person name="Narihiro T."/>
            <person name="Kuroda K."/>
            <person name="Mei R."/>
            <person name="Liu W.T."/>
        </authorList>
    </citation>
    <scope>NUCLEOTIDE SEQUENCE [LARGE SCALE GENOMIC DNA]</scope>
    <source>
        <strain evidence="5">ADurb1213_Bin02801</strain>
    </source>
</reference>
<comment type="caution">
    <text evidence="5">The sequence shown here is derived from an EMBL/GenBank/DDBJ whole genome shotgun (WGS) entry which is preliminary data.</text>
</comment>
<evidence type="ECO:0000256" key="2">
    <source>
        <dbReference type="ARBA" id="ARBA00022670"/>
    </source>
</evidence>
<gene>
    <name evidence="5" type="ORF">APG09_01546</name>
</gene>
<dbReference type="GO" id="GO:0008234">
    <property type="term" value="F:cysteine-type peptidase activity"/>
    <property type="evidence" value="ECO:0007669"/>
    <property type="project" value="UniProtKB-KW"/>
</dbReference>